<dbReference type="EMBL" id="OW152823">
    <property type="protein sequence ID" value="CAH2039563.1"/>
    <property type="molecule type" value="Genomic_DNA"/>
</dbReference>
<feature type="domain" description="CBF1-interacting co-repressor CIR N-terminal" evidence="3">
    <location>
        <begin position="8"/>
        <end position="44"/>
    </location>
</feature>
<dbReference type="PANTHER" id="PTHR22093:SF0">
    <property type="entry name" value="LEUKOCYTE RECEPTOR CLUSTER MEMBER 1"/>
    <property type="match status" value="1"/>
</dbReference>
<dbReference type="Pfam" id="PF10197">
    <property type="entry name" value="Cir_N"/>
    <property type="match status" value="1"/>
</dbReference>
<dbReference type="InterPro" id="IPR019339">
    <property type="entry name" value="CIR_N_dom"/>
</dbReference>
<feature type="non-terminal residue" evidence="4">
    <location>
        <position position="292"/>
    </location>
</feature>
<dbReference type="Proteomes" id="UP000837857">
    <property type="component" value="Chromosome 11"/>
</dbReference>
<sequence length="292" mass="34505">MNILPKKRWHVRTKENIARVRKDEAEAAEKERQEKLRIEIADKEARLQLLKQKSKQKLKELDVKIIEKEISSTKLDHINLFADLEHSVTTTNKEHDLEVKEKKEEYEKKIGYLTYLGQDTNEAQKKKNWYEVLPDASRYSRSSEIKDTYDKLVLKDSDGKPKSKELDIKDGEVCWKTKQKLDPMNAFKKYCSQKKKSDTREDARNSSDLHGKKSYKEQKKVPSDKKDDKLTKLEKLREARLKREQQERYRTEVFLKKLGGSDIPSEEQPKSAKVKAKYNSQFNPELARQNYK</sequence>
<evidence type="ECO:0000313" key="5">
    <source>
        <dbReference type="Proteomes" id="UP000837857"/>
    </source>
</evidence>
<feature type="coiled-coil region" evidence="1">
    <location>
        <begin position="33"/>
        <end position="60"/>
    </location>
</feature>
<protein>
    <recommendedName>
        <fullName evidence="3">CBF1-interacting co-repressor CIR N-terminal domain-containing protein</fullName>
    </recommendedName>
</protein>
<dbReference type="PANTHER" id="PTHR22093">
    <property type="entry name" value="LEUKOCYTE RECEPTOR CLUSTER LRC MEMBER 1"/>
    <property type="match status" value="1"/>
</dbReference>
<evidence type="ECO:0000256" key="1">
    <source>
        <dbReference type="SAM" id="Coils"/>
    </source>
</evidence>
<gene>
    <name evidence="4" type="ORF">IPOD504_LOCUS1779</name>
</gene>
<dbReference type="SMART" id="SM01083">
    <property type="entry name" value="Cir_N"/>
    <property type="match status" value="1"/>
</dbReference>
<keyword evidence="1" id="KW-0175">Coiled coil</keyword>
<feature type="compositionally biased region" description="Basic and acidic residues" evidence="2">
    <location>
        <begin position="195"/>
        <end position="232"/>
    </location>
</feature>
<feature type="region of interest" description="Disordered" evidence="2">
    <location>
        <begin position="191"/>
        <end position="232"/>
    </location>
</feature>
<name>A0ABN8HU55_9NEOP</name>
<feature type="region of interest" description="Disordered" evidence="2">
    <location>
        <begin position="250"/>
        <end position="292"/>
    </location>
</feature>
<evidence type="ECO:0000313" key="4">
    <source>
        <dbReference type="EMBL" id="CAH2039563.1"/>
    </source>
</evidence>
<evidence type="ECO:0000259" key="3">
    <source>
        <dbReference type="SMART" id="SM01083"/>
    </source>
</evidence>
<reference evidence="4" key="1">
    <citation type="submission" date="2022-03" db="EMBL/GenBank/DDBJ databases">
        <authorList>
            <person name="Martin H S."/>
        </authorList>
    </citation>
    <scope>NUCLEOTIDE SEQUENCE</scope>
</reference>
<organism evidence="4 5">
    <name type="scientific">Iphiclides podalirius</name>
    <name type="common">scarce swallowtail</name>
    <dbReference type="NCBI Taxonomy" id="110791"/>
    <lineage>
        <taxon>Eukaryota</taxon>
        <taxon>Metazoa</taxon>
        <taxon>Ecdysozoa</taxon>
        <taxon>Arthropoda</taxon>
        <taxon>Hexapoda</taxon>
        <taxon>Insecta</taxon>
        <taxon>Pterygota</taxon>
        <taxon>Neoptera</taxon>
        <taxon>Endopterygota</taxon>
        <taxon>Lepidoptera</taxon>
        <taxon>Glossata</taxon>
        <taxon>Ditrysia</taxon>
        <taxon>Papilionoidea</taxon>
        <taxon>Papilionidae</taxon>
        <taxon>Papilioninae</taxon>
        <taxon>Iphiclides</taxon>
    </lineage>
</organism>
<dbReference type="InterPro" id="IPR039875">
    <property type="entry name" value="LENG1-like"/>
</dbReference>
<evidence type="ECO:0000256" key="2">
    <source>
        <dbReference type="SAM" id="MobiDB-lite"/>
    </source>
</evidence>
<proteinExistence type="predicted"/>
<accession>A0ABN8HU55</accession>
<keyword evidence="5" id="KW-1185">Reference proteome</keyword>